<gene>
    <name evidence="2" type="ORF">BJ983_000476</name>
</gene>
<dbReference type="RefSeq" id="WP_179792333.1">
    <property type="nucleotide sequence ID" value="NZ_BAABHP010000030.1"/>
</dbReference>
<dbReference type="AlphaFoldDB" id="A0A7Y9J467"/>
<reference evidence="2 3" key="1">
    <citation type="submission" date="2020-07" db="EMBL/GenBank/DDBJ databases">
        <title>Sequencing the genomes of 1000 actinobacteria strains.</title>
        <authorList>
            <person name="Klenk H.-P."/>
        </authorList>
    </citation>
    <scope>NUCLEOTIDE SEQUENCE [LARGE SCALE GENOMIC DNA]</scope>
    <source>
        <strain evidence="2 3">DSM 45772</strain>
    </source>
</reference>
<keyword evidence="1" id="KW-0732">Signal</keyword>
<protein>
    <submittedName>
        <fullName evidence="2">Uncharacterized protein</fullName>
    </submittedName>
</protein>
<evidence type="ECO:0000313" key="3">
    <source>
        <dbReference type="Proteomes" id="UP000535890"/>
    </source>
</evidence>
<name>A0A7Y9J467_9PSEU</name>
<organism evidence="2 3">
    <name type="scientific">Actinomycetospora corticicola</name>
    <dbReference type="NCBI Taxonomy" id="663602"/>
    <lineage>
        <taxon>Bacteria</taxon>
        <taxon>Bacillati</taxon>
        <taxon>Actinomycetota</taxon>
        <taxon>Actinomycetes</taxon>
        <taxon>Pseudonocardiales</taxon>
        <taxon>Pseudonocardiaceae</taxon>
        <taxon>Actinomycetospora</taxon>
    </lineage>
</organism>
<feature type="chain" id="PRO_5030831995" evidence="1">
    <location>
        <begin position="25"/>
        <end position="118"/>
    </location>
</feature>
<comment type="caution">
    <text evidence="2">The sequence shown here is derived from an EMBL/GenBank/DDBJ whole genome shotgun (WGS) entry which is preliminary data.</text>
</comment>
<dbReference type="PROSITE" id="PS51257">
    <property type="entry name" value="PROKAR_LIPOPROTEIN"/>
    <property type="match status" value="1"/>
</dbReference>
<accession>A0A7Y9J467</accession>
<keyword evidence="3" id="KW-1185">Reference proteome</keyword>
<proteinExistence type="predicted"/>
<dbReference type="EMBL" id="JACCBN010000001">
    <property type="protein sequence ID" value="NYD34374.1"/>
    <property type="molecule type" value="Genomic_DNA"/>
</dbReference>
<sequence length="118" mass="11572">MGVLPRLALFLTTGLLGLGGTACAAEPAPAVGNQPAPEKTVACPDAQCTVTVTPGTVIDLGDAGTVTVTDVGTDTVTTTSGGSRITSGTGGSNTVDDVTYRITSVRDGAATLEFGADD</sequence>
<feature type="signal peptide" evidence="1">
    <location>
        <begin position="1"/>
        <end position="24"/>
    </location>
</feature>
<dbReference type="Proteomes" id="UP000535890">
    <property type="component" value="Unassembled WGS sequence"/>
</dbReference>
<evidence type="ECO:0000256" key="1">
    <source>
        <dbReference type="SAM" id="SignalP"/>
    </source>
</evidence>
<evidence type="ECO:0000313" key="2">
    <source>
        <dbReference type="EMBL" id="NYD34374.1"/>
    </source>
</evidence>